<dbReference type="Proteomes" id="UP000284842">
    <property type="component" value="Unassembled WGS sequence"/>
</dbReference>
<organism evidence="1 2">
    <name type="scientific">Panaeolus cyanescens</name>
    <dbReference type="NCBI Taxonomy" id="181874"/>
    <lineage>
        <taxon>Eukaryota</taxon>
        <taxon>Fungi</taxon>
        <taxon>Dikarya</taxon>
        <taxon>Basidiomycota</taxon>
        <taxon>Agaricomycotina</taxon>
        <taxon>Agaricomycetes</taxon>
        <taxon>Agaricomycetidae</taxon>
        <taxon>Agaricales</taxon>
        <taxon>Agaricineae</taxon>
        <taxon>Galeropsidaceae</taxon>
        <taxon>Panaeolus</taxon>
    </lineage>
</organism>
<accession>A0A409WMK8</accession>
<comment type="caution">
    <text evidence="1">The sequence shown here is derived from an EMBL/GenBank/DDBJ whole genome shotgun (WGS) entry which is preliminary data.</text>
</comment>
<reference evidence="1 2" key="1">
    <citation type="journal article" date="2018" name="Evol. Lett.">
        <title>Horizontal gene cluster transfer increased hallucinogenic mushroom diversity.</title>
        <authorList>
            <person name="Reynolds H.T."/>
            <person name="Vijayakumar V."/>
            <person name="Gluck-Thaler E."/>
            <person name="Korotkin H.B."/>
            <person name="Matheny P.B."/>
            <person name="Slot J.C."/>
        </authorList>
    </citation>
    <scope>NUCLEOTIDE SEQUENCE [LARGE SCALE GENOMIC DNA]</scope>
    <source>
        <strain evidence="1 2">2629</strain>
    </source>
</reference>
<protein>
    <submittedName>
        <fullName evidence="1">Uncharacterized protein</fullName>
    </submittedName>
</protein>
<dbReference type="EMBL" id="NHTK01005402">
    <property type="protein sequence ID" value="PPQ79755.1"/>
    <property type="molecule type" value="Genomic_DNA"/>
</dbReference>
<proteinExistence type="predicted"/>
<dbReference type="InParanoid" id="A0A409WMK8"/>
<dbReference type="AlphaFoldDB" id="A0A409WMK8"/>
<sequence>MSSHSPSPALDFPEHLLNSIHRDVWKIALTLLEEAIHSVEHLPIEEFMQRDFLTLCDMLEHLCDGHFALRTPHFNPVLTDNLAQHTHNLLVNAFQHCSIATRYQPVRRAFHHLTTQHQRATLGALPPQPQLNFHLITLAMTRCVEAAPTFVMPVHAVNLIDNEPVQDQLQHPIDLTHEG</sequence>
<evidence type="ECO:0000313" key="1">
    <source>
        <dbReference type="EMBL" id="PPQ79755.1"/>
    </source>
</evidence>
<name>A0A409WMK8_9AGAR</name>
<dbReference type="OrthoDB" id="10381044at2759"/>
<evidence type="ECO:0000313" key="2">
    <source>
        <dbReference type="Proteomes" id="UP000284842"/>
    </source>
</evidence>
<keyword evidence="2" id="KW-1185">Reference proteome</keyword>
<gene>
    <name evidence="1" type="ORF">CVT24_010114</name>
</gene>